<keyword evidence="10" id="KW-1185">Reference proteome</keyword>
<evidence type="ECO:0000256" key="4">
    <source>
        <dbReference type="ARBA" id="ARBA00022984"/>
    </source>
</evidence>
<keyword evidence="5 6" id="KW-0961">Cell wall biogenesis/degradation</keyword>
<dbReference type="AlphaFoldDB" id="A0A7J5BCZ1"/>
<keyword evidence="7" id="KW-0812">Transmembrane</keyword>
<evidence type="ECO:0000256" key="5">
    <source>
        <dbReference type="ARBA" id="ARBA00023316"/>
    </source>
</evidence>
<dbReference type="Pfam" id="PF03734">
    <property type="entry name" value="YkuD"/>
    <property type="match status" value="1"/>
</dbReference>
<dbReference type="InterPro" id="IPR022029">
    <property type="entry name" value="YoaR-like_PG-bd"/>
</dbReference>
<proteinExistence type="predicted"/>
<evidence type="ECO:0000259" key="8">
    <source>
        <dbReference type="PROSITE" id="PS52029"/>
    </source>
</evidence>
<dbReference type="GO" id="GO:0018104">
    <property type="term" value="P:peptidoglycan-protein cross-linking"/>
    <property type="evidence" value="ECO:0007669"/>
    <property type="project" value="TreeGrafter"/>
</dbReference>
<dbReference type="PANTHER" id="PTHR30582:SF2">
    <property type="entry name" value="L,D-TRANSPEPTIDASE YCIB-RELATED"/>
    <property type="match status" value="1"/>
</dbReference>
<evidence type="ECO:0000256" key="3">
    <source>
        <dbReference type="ARBA" id="ARBA00022960"/>
    </source>
</evidence>
<evidence type="ECO:0000256" key="7">
    <source>
        <dbReference type="SAM" id="Phobius"/>
    </source>
</evidence>
<dbReference type="InterPro" id="IPR005490">
    <property type="entry name" value="LD_TPept_cat_dom"/>
</dbReference>
<dbReference type="GO" id="GO:0008360">
    <property type="term" value="P:regulation of cell shape"/>
    <property type="evidence" value="ECO:0007669"/>
    <property type="project" value="UniProtKB-UniRule"/>
</dbReference>
<dbReference type="InterPro" id="IPR038063">
    <property type="entry name" value="Transpep_catalytic_dom"/>
</dbReference>
<protein>
    <submittedName>
        <fullName evidence="9">L,D-transpeptidase family protein</fullName>
    </submittedName>
</protein>
<dbReference type="Pfam" id="PF12229">
    <property type="entry name" value="PG_binding_4"/>
    <property type="match status" value="1"/>
</dbReference>
<evidence type="ECO:0000313" key="9">
    <source>
        <dbReference type="EMBL" id="KAB1643469.1"/>
    </source>
</evidence>
<feature type="transmembrane region" description="Helical" evidence="7">
    <location>
        <begin position="25"/>
        <end position="45"/>
    </location>
</feature>
<dbReference type="InterPro" id="IPR050979">
    <property type="entry name" value="LD-transpeptidase"/>
</dbReference>
<feature type="active site" description="Proton donor/acceptor" evidence="6">
    <location>
        <position position="419"/>
    </location>
</feature>
<dbReference type="EMBL" id="WBKB01000003">
    <property type="protein sequence ID" value="KAB1643469.1"/>
    <property type="molecule type" value="Genomic_DNA"/>
</dbReference>
<evidence type="ECO:0000256" key="6">
    <source>
        <dbReference type="PROSITE-ProRule" id="PRU01373"/>
    </source>
</evidence>
<keyword evidence="4 6" id="KW-0573">Peptidoglycan synthesis</keyword>
<keyword evidence="3 6" id="KW-0133">Cell shape</keyword>
<dbReference type="GO" id="GO:0016740">
    <property type="term" value="F:transferase activity"/>
    <property type="evidence" value="ECO:0007669"/>
    <property type="project" value="UniProtKB-KW"/>
</dbReference>
<accession>A0A7J5BCZ1</accession>
<dbReference type="SUPFAM" id="SSF141523">
    <property type="entry name" value="L,D-transpeptidase catalytic domain-like"/>
    <property type="match status" value="1"/>
</dbReference>
<dbReference type="OrthoDB" id="3176960at2"/>
<dbReference type="GO" id="GO:0071972">
    <property type="term" value="F:peptidoglycan L,D-transpeptidase activity"/>
    <property type="evidence" value="ECO:0007669"/>
    <property type="project" value="TreeGrafter"/>
</dbReference>
<dbReference type="Proteomes" id="UP000433493">
    <property type="component" value="Unassembled WGS sequence"/>
</dbReference>
<keyword evidence="2" id="KW-0808">Transferase</keyword>
<comment type="caution">
    <text evidence="9">The sequence shown here is derived from an EMBL/GenBank/DDBJ whole genome shotgun (WGS) entry which is preliminary data.</text>
</comment>
<feature type="domain" description="L,D-TPase catalytic" evidence="8">
    <location>
        <begin position="346"/>
        <end position="459"/>
    </location>
</feature>
<dbReference type="PROSITE" id="PS52029">
    <property type="entry name" value="LD_TPASE"/>
    <property type="match status" value="1"/>
</dbReference>
<gene>
    <name evidence="9" type="ORF">F8O05_06165</name>
</gene>
<dbReference type="GO" id="GO:0005576">
    <property type="term" value="C:extracellular region"/>
    <property type="evidence" value="ECO:0007669"/>
    <property type="project" value="TreeGrafter"/>
</dbReference>
<reference evidence="9 10" key="1">
    <citation type="submission" date="2019-09" db="EMBL/GenBank/DDBJ databases">
        <title>Phylogeny of genus Pseudoclavibacter and closely related genus.</title>
        <authorList>
            <person name="Li Y."/>
        </authorList>
    </citation>
    <scope>NUCLEOTIDE SEQUENCE [LARGE SCALE GENOMIC DNA]</scope>
    <source>
        <strain evidence="9 10">KCTC 13959</strain>
    </source>
</reference>
<keyword evidence="7" id="KW-0472">Membrane</keyword>
<organism evidence="9 10">
    <name type="scientific">Gulosibacter chungangensis</name>
    <dbReference type="NCBI Taxonomy" id="979746"/>
    <lineage>
        <taxon>Bacteria</taxon>
        <taxon>Bacillati</taxon>
        <taxon>Actinomycetota</taxon>
        <taxon>Actinomycetes</taxon>
        <taxon>Micrococcales</taxon>
        <taxon>Microbacteriaceae</taxon>
        <taxon>Gulosibacter</taxon>
    </lineage>
</organism>
<sequence length="460" mass="49442">MVTVKALRCCWEGAGVYRSRRRMRVLLAVGMPSLAVAGVAAWAGMSLIAPGTTIAGQDVGFMLPSAAAERVNEHLASTEISVTVDGESALVKGSALGASTDAEALAAQALTDRPLWNIGAWSGEEIRPDIAYHDATTNETLREAFPNQSSDPEDATIEFSDGEFLVIEATEGQGVNPDSVEAAFNAALYEATEPVEASVVTHEADISTASAIETANQLNTLKSEAGFYSGEERTLAIEPEVFASWVEFTPNPEAGKIEFTIAADAAAIDPLVQQLPDLVYQEPVDGTAIVNSNGDVLDELEPTIDGTSLDSTEGIADAFVAQLLEQDVTFTLEPTVVEAQTATIEYTLEVDLSEQMLYVKENGVVVDSWLVSTGTDATPTTLGHYSIGWRTPIQTMYGDDYVQPDVKWPMYFNGDEAFHGVYWHSNWGTPMSHGCVGMPDDRAKQIYDWAPEGTDVIIRA</sequence>
<keyword evidence="7" id="KW-1133">Transmembrane helix</keyword>
<dbReference type="UniPathway" id="UPA00219"/>
<name>A0A7J5BCZ1_9MICO</name>
<dbReference type="Gene3D" id="2.40.440.10">
    <property type="entry name" value="L,D-transpeptidase catalytic domain-like"/>
    <property type="match status" value="1"/>
</dbReference>
<dbReference type="CDD" id="cd16913">
    <property type="entry name" value="YkuD_like"/>
    <property type="match status" value="1"/>
</dbReference>
<evidence type="ECO:0000256" key="2">
    <source>
        <dbReference type="ARBA" id="ARBA00022679"/>
    </source>
</evidence>
<comment type="pathway">
    <text evidence="1 6">Cell wall biogenesis; peptidoglycan biosynthesis.</text>
</comment>
<evidence type="ECO:0000313" key="10">
    <source>
        <dbReference type="Proteomes" id="UP000433493"/>
    </source>
</evidence>
<dbReference type="PANTHER" id="PTHR30582">
    <property type="entry name" value="L,D-TRANSPEPTIDASE"/>
    <property type="match status" value="1"/>
</dbReference>
<dbReference type="GO" id="GO:0071555">
    <property type="term" value="P:cell wall organization"/>
    <property type="evidence" value="ECO:0007669"/>
    <property type="project" value="UniProtKB-UniRule"/>
</dbReference>
<feature type="active site" description="Nucleophile" evidence="6">
    <location>
        <position position="435"/>
    </location>
</feature>
<evidence type="ECO:0000256" key="1">
    <source>
        <dbReference type="ARBA" id="ARBA00004752"/>
    </source>
</evidence>